<evidence type="ECO:0000313" key="4">
    <source>
        <dbReference type="Proteomes" id="UP001597326"/>
    </source>
</evidence>
<evidence type="ECO:0000313" key="3">
    <source>
        <dbReference type="EMBL" id="MFD1890683.1"/>
    </source>
</evidence>
<accession>A0ABW4RWF5</accession>
<evidence type="ECO:0000256" key="2">
    <source>
        <dbReference type="SAM" id="Phobius"/>
    </source>
</evidence>
<feature type="transmembrane region" description="Helical" evidence="2">
    <location>
        <begin position="12"/>
        <end position="40"/>
    </location>
</feature>
<gene>
    <name evidence="3" type="ORF">ACFSCS_10900</name>
</gene>
<feature type="transmembrane region" description="Helical" evidence="2">
    <location>
        <begin position="219"/>
        <end position="238"/>
    </location>
</feature>
<feature type="transmembrane region" description="Helical" evidence="2">
    <location>
        <begin position="291"/>
        <end position="310"/>
    </location>
</feature>
<keyword evidence="2" id="KW-1133">Transmembrane helix</keyword>
<organism evidence="3 4">
    <name type="scientific">Luteococcus peritonei</name>
    <dbReference type="NCBI Taxonomy" id="88874"/>
    <lineage>
        <taxon>Bacteria</taxon>
        <taxon>Bacillati</taxon>
        <taxon>Actinomycetota</taxon>
        <taxon>Actinomycetes</taxon>
        <taxon>Propionibacteriales</taxon>
        <taxon>Propionibacteriaceae</taxon>
        <taxon>Luteococcus</taxon>
    </lineage>
</organism>
<dbReference type="RefSeq" id="WP_343871992.1">
    <property type="nucleotide sequence ID" value="NZ_BAAAIX010000004.1"/>
</dbReference>
<feature type="transmembrane region" description="Helical" evidence="2">
    <location>
        <begin position="116"/>
        <end position="136"/>
    </location>
</feature>
<sequence length="421" mass="42749">MRQQLGPTSVLPWPLAAALAAVVTALAGLVVPIALATVAWVQAPDLGFWSVLAVGVRGWLLAHGAGADIGVATLTVIPLGVTAIILLTGSGLVGMAAHQARAEALPELSQRQRQSLSLRVGGVFALVYLLCVMVAAGFVGRDNQTGRALLGGLLVGAVSGLVGAGRALDWHPTAWWPAWARAVPRAVAAALAVMVGTGAVVAATALLMNRSRVVQLHDALLPGTAGGIVLLLLQLAWLPNLVLWCASWALGAGLSLGTGTVVSPAQNLTGMLPNIPVLGAVGPNGPGPRVALVWMLSGVLAGVLAAAVICRARRSARLDETTLVGGLSGVLAGLAFWLLAAISNGNLGDTRLVGIGARLLPLAVMAPTLMGLSGLVTGLVVGLRRGEPLVPREEGPFEVDDQEEPTQLIGGQAPASAPRQD</sequence>
<feature type="transmembrane region" description="Helical" evidence="2">
    <location>
        <begin position="148"/>
        <end position="168"/>
    </location>
</feature>
<feature type="transmembrane region" description="Helical" evidence="2">
    <location>
        <begin position="46"/>
        <end position="62"/>
    </location>
</feature>
<dbReference type="Pfam" id="PF19877">
    <property type="entry name" value="DUF6350"/>
    <property type="match status" value="1"/>
</dbReference>
<keyword evidence="4" id="KW-1185">Reference proteome</keyword>
<feature type="transmembrane region" description="Helical" evidence="2">
    <location>
        <begin position="322"/>
        <end position="342"/>
    </location>
</feature>
<dbReference type="Proteomes" id="UP001597326">
    <property type="component" value="Unassembled WGS sequence"/>
</dbReference>
<dbReference type="EMBL" id="JBHUFZ010000025">
    <property type="protein sequence ID" value="MFD1890683.1"/>
    <property type="molecule type" value="Genomic_DNA"/>
</dbReference>
<keyword evidence="2" id="KW-0812">Transmembrane</keyword>
<comment type="caution">
    <text evidence="3">The sequence shown here is derived from an EMBL/GenBank/DDBJ whole genome shotgun (WGS) entry which is preliminary data.</text>
</comment>
<feature type="transmembrane region" description="Helical" evidence="2">
    <location>
        <begin position="69"/>
        <end position="96"/>
    </location>
</feature>
<reference evidence="4" key="1">
    <citation type="journal article" date="2019" name="Int. J. Syst. Evol. Microbiol.">
        <title>The Global Catalogue of Microorganisms (GCM) 10K type strain sequencing project: providing services to taxonomists for standard genome sequencing and annotation.</title>
        <authorList>
            <consortium name="The Broad Institute Genomics Platform"/>
            <consortium name="The Broad Institute Genome Sequencing Center for Infectious Disease"/>
            <person name="Wu L."/>
            <person name="Ma J."/>
        </authorList>
    </citation>
    <scope>NUCLEOTIDE SEQUENCE [LARGE SCALE GENOMIC DNA]</scope>
    <source>
        <strain evidence="4">CAIM 431</strain>
    </source>
</reference>
<dbReference type="InterPro" id="IPR045931">
    <property type="entry name" value="DUF6350"/>
</dbReference>
<feature type="transmembrane region" description="Helical" evidence="2">
    <location>
        <begin position="188"/>
        <end position="207"/>
    </location>
</feature>
<name>A0ABW4RWF5_9ACTN</name>
<evidence type="ECO:0000256" key="1">
    <source>
        <dbReference type="SAM" id="MobiDB-lite"/>
    </source>
</evidence>
<feature type="region of interest" description="Disordered" evidence="1">
    <location>
        <begin position="391"/>
        <end position="421"/>
    </location>
</feature>
<protein>
    <submittedName>
        <fullName evidence="3">DUF6350 family protein</fullName>
    </submittedName>
</protein>
<proteinExistence type="predicted"/>
<feature type="transmembrane region" description="Helical" evidence="2">
    <location>
        <begin position="362"/>
        <end position="383"/>
    </location>
</feature>
<keyword evidence="2" id="KW-0472">Membrane</keyword>